<accession>A0A3A1VEK0</accession>
<keyword evidence="8 10" id="KW-0131">Cell cycle</keyword>
<name>A0A3A1VEK0_9BACL</name>
<dbReference type="InterPro" id="IPR005863">
    <property type="entry name" value="UDP-N-AcMur_synth"/>
</dbReference>
<comment type="caution">
    <text evidence="15">The sequence shown here is derived from an EMBL/GenBank/DDBJ whole genome shotgun (WGS) entry which is preliminary data.</text>
</comment>
<dbReference type="NCBIfam" id="TIGR01143">
    <property type="entry name" value="murF"/>
    <property type="match status" value="1"/>
</dbReference>
<dbReference type="Pfam" id="PF08245">
    <property type="entry name" value="Mur_ligase_M"/>
    <property type="match status" value="1"/>
</dbReference>
<dbReference type="GO" id="GO:0009252">
    <property type="term" value="P:peptidoglycan biosynthetic process"/>
    <property type="evidence" value="ECO:0007669"/>
    <property type="project" value="UniProtKB-UniRule"/>
</dbReference>
<dbReference type="EC" id="6.3.2.10" evidence="10 11"/>
<dbReference type="InterPro" id="IPR000713">
    <property type="entry name" value="Mur_ligase_N"/>
</dbReference>
<keyword evidence="7 10" id="KW-0573">Peptidoglycan synthesis</keyword>
<dbReference type="GO" id="GO:0047480">
    <property type="term" value="F:UDP-N-acetylmuramoyl-tripeptide-D-alanyl-D-alanine ligase activity"/>
    <property type="evidence" value="ECO:0007669"/>
    <property type="project" value="UniProtKB-UniRule"/>
</dbReference>
<dbReference type="Pfam" id="PF02875">
    <property type="entry name" value="Mur_ligase_C"/>
    <property type="match status" value="1"/>
</dbReference>
<dbReference type="Gene3D" id="3.90.190.20">
    <property type="entry name" value="Mur ligase, C-terminal domain"/>
    <property type="match status" value="1"/>
</dbReference>
<dbReference type="InterPro" id="IPR013221">
    <property type="entry name" value="Mur_ligase_cen"/>
</dbReference>
<evidence type="ECO:0000256" key="1">
    <source>
        <dbReference type="ARBA" id="ARBA00022490"/>
    </source>
</evidence>
<dbReference type="PANTHER" id="PTHR43024:SF1">
    <property type="entry name" value="UDP-N-ACETYLMURAMOYL-TRIPEPTIDE--D-ALANYL-D-ALANINE LIGASE"/>
    <property type="match status" value="1"/>
</dbReference>
<dbReference type="UniPathway" id="UPA00219"/>
<dbReference type="EMBL" id="QXQA01000002">
    <property type="protein sequence ID" value="RIX59338.1"/>
    <property type="molecule type" value="Genomic_DNA"/>
</dbReference>
<dbReference type="Gene3D" id="3.40.1390.10">
    <property type="entry name" value="MurE/MurF, N-terminal domain"/>
    <property type="match status" value="1"/>
</dbReference>
<evidence type="ECO:0000259" key="14">
    <source>
        <dbReference type="Pfam" id="PF08245"/>
    </source>
</evidence>
<dbReference type="RefSeq" id="WP_119598169.1">
    <property type="nucleotide sequence ID" value="NZ_QXQA01000002.1"/>
</dbReference>
<feature type="domain" description="Mur ligase central" evidence="14">
    <location>
        <begin position="112"/>
        <end position="305"/>
    </location>
</feature>
<dbReference type="GO" id="GO:0005524">
    <property type="term" value="F:ATP binding"/>
    <property type="evidence" value="ECO:0007669"/>
    <property type="project" value="UniProtKB-UniRule"/>
</dbReference>
<sequence length="471" mass="50219">MIKRTVGQIAAMCGGMRKGGRAEELVSGIMTDSRIAGSGELFVPIVGDRFDGHDFAEQAAASGAKAFLWQKDREIPAPLAELPFLLVDDTLSALQRLASAYRGELMARVVGITGSNGKTTTKDMTAALLSTQYRVLKTEGNLNNHIGLPLTLLKMDEDTEVAVLEMGMSGFGEIELLTKIAQPDVAIITNIGDAHLLQLGSRAGIAKAKLEIALGLGEGGVLLYNGDEPLLEEGLQAMRLPEGVQLRTFGLQEQCEWSAADIALAPHESRFTALFKGGPTGLGTVQLPVPGRHNISNALAAIAAARLFGVQPADIAQGFRALKLTGMRIEPSRAFNGAVLLNDAYNANPTAVRAAIDLVAGLEGFGRRWVVLGDMLELGPEEAKLHAEIGEYLTAGKAEGVLTFGPLSVHTSEAASRQMKEAAEQGLVRHFEEKDELAAWLKAQLQPNDLVLVKGSRGMRMEQVVEALEKG</sequence>
<keyword evidence="16" id="KW-1185">Reference proteome</keyword>
<dbReference type="SUPFAM" id="SSF63418">
    <property type="entry name" value="MurE/MurF N-terminal domain"/>
    <property type="match status" value="1"/>
</dbReference>
<dbReference type="InterPro" id="IPR036615">
    <property type="entry name" value="Mur_ligase_C_dom_sf"/>
</dbReference>
<keyword evidence="2 10" id="KW-0436">Ligase</keyword>
<dbReference type="SUPFAM" id="SSF53244">
    <property type="entry name" value="MurD-like peptide ligases, peptide-binding domain"/>
    <property type="match status" value="1"/>
</dbReference>
<dbReference type="OrthoDB" id="9801978at2"/>
<dbReference type="SUPFAM" id="SSF53623">
    <property type="entry name" value="MurD-like peptide ligases, catalytic domain"/>
    <property type="match status" value="1"/>
</dbReference>
<evidence type="ECO:0000256" key="5">
    <source>
        <dbReference type="ARBA" id="ARBA00022840"/>
    </source>
</evidence>
<dbReference type="GO" id="GO:0071555">
    <property type="term" value="P:cell wall organization"/>
    <property type="evidence" value="ECO:0007669"/>
    <property type="project" value="UniProtKB-KW"/>
</dbReference>
<feature type="domain" description="Mur ligase N-terminal catalytic" evidence="12">
    <location>
        <begin position="26"/>
        <end position="102"/>
    </location>
</feature>
<feature type="binding site" evidence="10">
    <location>
        <begin position="114"/>
        <end position="120"/>
    </location>
    <ligand>
        <name>ATP</name>
        <dbReference type="ChEBI" id="CHEBI:30616"/>
    </ligand>
</feature>
<dbReference type="GO" id="GO:0051301">
    <property type="term" value="P:cell division"/>
    <property type="evidence" value="ECO:0007669"/>
    <property type="project" value="UniProtKB-KW"/>
</dbReference>
<keyword evidence="5 10" id="KW-0067">ATP-binding</keyword>
<dbReference type="InterPro" id="IPR036565">
    <property type="entry name" value="Mur-like_cat_sf"/>
</dbReference>
<evidence type="ECO:0000256" key="9">
    <source>
        <dbReference type="ARBA" id="ARBA00023316"/>
    </source>
</evidence>
<evidence type="ECO:0000256" key="2">
    <source>
        <dbReference type="ARBA" id="ARBA00022598"/>
    </source>
</evidence>
<evidence type="ECO:0000256" key="4">
    <source>
        <dbReference type="ARBA" id="ARBA00022741"/>
    </source>
</evidence>
<comment type="catalytic activity">
    <reaction evidence="10 11">
        <text>D-alanyl-D-alanine + UDP-N-acetyl-alpha-D-muramoyl-L-alanyl-gamma-D-glutamyl-meso-2,6-diaminopimelate + ATP = UDP-N-acetyl-alpha-D-muramoyl-L-alanyl-gamma-D-glutamyl-meso-2,6-diaminopimeloyl-D-alanyl-D-alanine + ADP + phosphate + H(+)</text>
        <dbReference type="Rhea" id="RHEA:28374"/>
        <dbReference type="ChEBI" id="CHEBI:15378"/>
        <dbReference type="ChEBI" id="CHEBI:30616"/>
        <dbReference type="ChEBI" id="CHEBI:43474"/>
        <dbReference type="ChEBI" id="CHEBI:57822"/>
        <dbReference type="ChEBI" id="CHEBI:61386"/>
        <dbReference type="ChEBI" id="CHEBI:83905"/>
        <dbReference type="ChEBI" id="CHEBI:456216"/>
        <dbReference type="EC" id="6.3.2.10"/>
    </reaction>
</comment>
<evidence type="ECO:0000259" key="12">
    <source>
        <dbReference type="Pfam" id="PF01225"/>
    </source>
</evidence>
<dbReference type="Pfam" id="PF01225">
    <property type="entry name" value="Mur_ligase"/>
    <property type="match status" value="1"/>
</dbReference>
<organism evidence="15 16">
    <name type="scientific">Paenibacillus nanensis</name>
    <dbReference type="NCBI Taxonomy" id="393251"/>
    <lineage>
        <taxon>Bacteria</taxon>
        <taxon>Bacillati</taxon>
        <taxon>Bacillota</taxon>
        <taxon>Bacilli</taxon>
        <taxon>Bacillales</taxon>
        <taxon>Paenibacillaceae</taxon>
        <taxon>Paenibacillus</taxon>
    </lineage>
</organism>
<comment type="pathway">
    <text evidence="10 11">Cell wall biogenesis; peptidoglycan biosynthesis.</text>
</comment>
<evidence type="ECO:0000256" key="6">
    <source>
        <dbReference type="ARBA" id="ARBA00022960"/>
    </source>
</evidence>
<dbReference type="GO" id="GO:0005737">
    <property type="term" value="C:cytoplasm"/>
    <property type="evidence" value="ECO:0007669"/>
    <property type="project" value="UniProtKB-SubCell"/>
</dbReference>
<evidence type="ECO:0000313" key="16">
    <source>
        <dbReference type="Proteomes" id="UP000266482"/>
    </source>
</evidence>
<feature type="domain" description="Mur ligase C-terminal" evidence="13">
    <location>
        <begin position="328"/>
        <end position="457"/>
    </location>
</feature>
<dbReference type="AlphaFoldDB" id="A0A3A1VEK0"/>
<reference evidence="15 16" key="1">
    <citation type="submission" date="2018-09" db="EMBL/GenBank/DDBJ databases">
        <title>Paenibacillus aracenensis nov. sp. isolated from a cave in southern Spain.</title>
        <authorList>
            <person name="Jurado V."/>
            <person name="Gutierrez-Patricio S."/>
            <person name="Gonzalez-Pimentel J.L."/>
            <person name="Miller A.Z."/>
            <person name="Laiz L."/>
            <person name="Saiz-Jimenez C."/>
        </authorList>
    </citation>
    <scope>NUCLEOTIDE SEQUENCE [LARGE SCALE GENOMIC DNA]</scope>
    <source>
        <strain evidence="15 16">DSM 22867</strain>
    </source>
</reference>
<keyword evidence="4 10" id="KW-0547">Nucleotide-binding</keyword>
<dbReference type="Proteomes" id="UP000266482">
    <property type="component" value="Unassembled WGS sequence"/>
</dbReference>
<evidence type="ECO:0000313" key="15">
    <source>
        <dbReference type="EMBL" id="RIX59338.1"/>
    </source>
</evidence>
<dbReference type="Gene3D" id="3.40.1190.10">
    <property type="entry name" value="Mur-like, catalytic domain"/>
    <property type="match status" value="1"/>
</dbReference>
<gene>
    <name evidence="10" type="primary">murF</name>
    <name evidence="15" type="ORF">D3P08_04065</name>
</gene>
<dbReference type="GO" id="GO:0008360">
    <property type="term" value="P:regulation of cell shape"/>
    <property type="evidence" value="ECO:0007669"/>
    <property type="project" value="UniProtKB-KW"/>
</dbReference>
<dbReference type="GO" id="GO:0008766">
    <property type="term" value="F:UDP-N-acetylmuramoylalanyl-D-glutamyl-2,6-diaminopimelate-D-alanyl-D-alanine ligase activity"/>
    <property type="evidence" value="ECO:0007669"/>
    <property type="project" value="RHEA"/>
</dbReference>
<evidence type="ECO:0000256" key="7">
    <source>
        <dbReference type="ARBA" id="ARBA00022984"/>
    </source>
</evidence>
<comment type="subcellular location">
    <subcellularLocation>
        <location evidence="10 11">Cytoplasm</location>
    </subcellularLocation>
</comment>
<keyword evidence="3 10" id="KW-0132">Cell division</keyword>
<proteinExistence type="inferred from homology"/>
<keyword evidence="1 10" id="KW-0963">Cytoplasm</keyword>
<dbReference type="PANTHER" id="PTHR43024">
    <property type="entry name" value="UDP-N-ACETYLMURAMOYL-TRIPEPTIDE--D-ALANYL-D-ALANINE LIGASE"/>
    <property type="match status" value="1"/>
</dbReference>
<comment type="function">
    <text evidence="10 11">Involved in cell wall formation. Catalyzes the final step in the synthesis of UDP-N-acetylmuramoyl-pentapeptide, the precursor of murein.</text>
</comment>
<dbReference type="HAMAP" id="MF_02019">
    <property type="entry name" value="MurF"/>
    <property type="match status" value="1"/>
</dbReference>
<dbReference type="InterPro" id="IPR051046">
    <property type="entry name" value="MurCDEF_CellWall_CoF430Synth"/>
</dbReference>
<keyword evidence="6 10" id="KW-0133">Cell shape</keyword>
<evidence type="ECO:0000256" key="11">
    <source>
        <dbReference type="RuleBase" id="RU004136"/>
    </source>
</evidence>
<dbReference type="InterPro" id="IPR035911">
    <property type="entry name" value="MurE/MurF_N"/>
</dbReference>
<evidence type="ECO:0000256" key="3">
    <source>
        <dbReference type="ARBA" id="ARBA00022618"/>
    </source>
</evidence>
<evidence type="ECO:0000256" key="8">
    <source>
        <dbReference type="ARBA" id="ARBA00023306"/>
    </source>
</evidence>
<dbReference type="InterPro" id="IPR004101">
    <property type="entry name" value="Mur_ligase_C"/>
</dbReference>
<protein>
    <recommendedName>
        <fullName evidence="10 11">UDP-N-acetylmuramoyl-tripeptide--D-alanyl-D-alanine ligase</fullName>
        <ecNumber evidence="10 11">6.3.2.10</ecNumber>
    </recommendedName>
    <alternativeName>
        <fullName evidence="10">D-alanyl-D-alanine-adding enzyme</fullName>
    </alternativeName>
</protein>
<keyword evidence="9 10" id="KW-0961">Cell wall biogenesis/degradation</keyword>
<evidence type="ECO:0000259" key="13">
    <source>
        <dbReference type="Pfam" id="PF02875"/>
    </source>
</evidence>
<evidence type="ECO:0000256" key="10">
    <source>
        <dbReference type="HAMAP-Rule" id="MF_02019"/>
    </source>
</evidence>
<comment type="similarity">
    <text evidence="10">Belongs to the MurCDEF family. MurF subfamily.</text>
</comment>